<comment type="caution">
    <text evidence="2">The sequence shown here is derived from an EMBL/GenBank/DDBJ whole genome shotgun (WGS) entry which is preliminary data.</text>
</comment>
<gene>
    <name evidence="2" type="ORF">AS031_19275</name>
</gene>
<dbReference type="InterPro" id="IPR052200">
    <property type="entry name" value="Protoporphyrinogen_IX_DH"/>
</dbReference>
<dbReference type="Pfam" id="PF12724">
    <property type="entry name" value="Flavodoxin_5"/>
    <property type="match status" value="1"/>
</dbReference>
<dbReference type="SUPFAM" id="SSF52218">
    <property type="entry name" value="Flavoproteins"/>
    <property type="match status" value="1"/>
</dbReference>
<accession>A0A0V8I2C3</accession>
<dbReference type="GO" id="GO:0010181">
    <property type="term" value="F:FMN binding"/>
    <property type="evidence" value="ECO:0007669"/>
    <property type="project" value="InterPro"/>
</dbReference>
<reference evidence="2 3" key="1">
    <citation type="journal article" date="2014" name="Arch. Microbiol.">
        <title>Arthrobacter enclensis sp. nov., isolated from sediment sample.</title>
        <authorList>
            <person name="Dastager S.G."/>
            <person name="Liu Q."/>
            <person name="Tang S.K."/>
            <person name="Krishnamurthi S."/>
            <person name="Lee J.C."/>
            <person name="Li W.J."/>
        </authorList>
    </citation>
    <scope>NUCLEOTIDE SEQUENCE [LARGE SCALE GENOMIC DNA]</scope>
    <source>
        <strain evidence="2 3">NIO-1008</strain>
    </source>
</reference>
<dbReference type="PROSITE" id="PS50902">
    <property type="entry name" value="FLAVODOXIN_LIKE"/>
    <property type="match status" value="1"/>
</dbReference>
<dbReference type="InterPro" id="IPR026816">
    <property type="entry name" value="Flavodoxin_dom"/>
</dbReference>
<dbReference type="AlphaFoldDB" id="A0A0V8I2C3"/>
<dbReference type="RefSeq" id="WP_058269784.1">
    <property type="nucleotide sequence ID" value="NZ_FMAZ01000014.1"/>
</dbReference>
<name>A0A0V8I2C3_9MICC</name>
<dbReference type="GO" id="GO:0070819">
    <property type="term" value="F:menaquinone-dependent protoporphyrinogen oxidase activity"/>
    <property type="evidence" value="ECO:0007669"/>
    <property type="project" value="TreeGrafter"/>
</dbReference>
<organism evidence="2 3">
    <name type="scientific">Pseudarthrobacter enclensis</name>
    <dbReference type="NCBI Taxonomy" id="993070"/>
    <lineage>
        <taxon>Bacteria</taxon>
        <taxon>Bacillati</taxon>
        <taxon>Actinomycetota</taxon>
        <taxon>Actinomycetes</taxon>
        <taxon>Micrococcales</taxon>
        <taxon>Micrococcaceae</taxon>
        <taxon>Pseudarthrobacter</taxon>
    </lineage>
</organism>
<dbReference type="PANTHER" id="PTHR38030">
    <property type="entry name" value="PROTOPORPHYRINOGEN IX DEHYDROGENASE [MENAQUINONE]"/>
    <property type="match status" value="1"/>
</dbReference>
<dbReference type="EMBL" id="LNQM01000015">
    <property type="protein sequence ID" value="KSU68942.1"/>
    <property type="molecule type" value="Genomic_DNA"/>
</dbReference>
<keyword evidence="3" id="KW-1185">Reference proteome</keyword>
<dbReference type="InterPro" id="IPR008254">
    <property type="entry name" value="Flavodoxin/NO_synth"/>
</dbReference>
<dbReference type="Gene3D" id="3.40.50.360">
    <property type="match status" value="1"/>
</dbReference>
<dbReference type="PANTHER" id="PTHR38030:SF2">
    <property type="entry name" value="PROTOPORPHYRINOGEN IX DEHYDROGENASE [QUINONE]"/>
    <property type="match status" value="1"/>
</dbReference>
<dbReference type="InterPro" id="IPR029039">
    <property type="entry name" value="Flavoprotein-like_sf"/>
</dbReference>
<dbReference type="STRING" id="993070.AS031_19275"/>
<evidence type="ECO:0000313" key="2">
    <source>
        <dbReference type="EMBL" id="KSU68942.1"/>
    </source>
</evidence>
<dbReference type="OrthoDB" id="9795729at2"/>
<proteinExistence type="predicted"/>
<protein>
    <submittedName>
        <fullName evidence="2">Protoporphyrinogen oxidase</fullName>
    </submittedName>
</protein>
<sequence>MSTIYIPYGTTEGQTAKIAEFIADVVQAHGHQATAADIKDAGDVIPEGCDAVLVGASVHVGKHEKYVGDFVRKNRETLERLPSALFSVSMAAHGDTESAEGYVEKFEEETGWRPAQVGLFSGAIPYTHYGFVKRLIMKRIASSQGSTDTDTSRDYVYTEWDGVKQFAEDFLAKL</sequence>
<dbReference type="GO" id="GO:0006783">
    <property type="term" value="P:heme biosynthetic process"/>
    <property type="evidence" value="ECO:0007669"/>
    <property type="project" value="TreeGrafter"/>
</dbReference>
<evidence type="ECO:0000259" key="1">
    <source>
        <dbReference type="PROSITE" id="PS50902"/>
    </source>
</evidence>
<evidence type="ECO:0000313" key="3">
    <source>
        <dbReference type="Proteomes" id="UP000053199"/>
    </source>
</evidence>
<dbReference type="Proteomes" id="UP000053199">
    <property type="component" value="Unassembled WGS sequence"/>
</dbReference>
<feature type="domain" description="Flavodoxin-like" evidence="1">
    <location>
        <begin position="4"/>
        <end position="174"/>
    </location>
</feature>